<keyword evidence="4" id="KW-0808">Transferase</keyword>
<dbReference type="PANTHER" id="PTHR31595:SF57">
    <property type="entry name" value="OS04G0481900 PROTEIN"/>
    <property type="match status" value="1"/>
</dbReference>
<evidence type="ECO:0000259" key="9">
    <source>
        <dbReference type="Pfam" id="PF13813"/>
    </source>
</evidence>
<keyword evidence="7" id="KW-0472">Membrane</keyword>
<evidence type="ECO:0000256" key="1">
    <source>
        <dbReference type="ARBA" id="ARBA00004141"/>
    </source>
</evidence>
<keyword evidence="11" id="KW-1185">Reference proteome</keyword>
<feature type="compositionally biased region" description="Low complexity" evidence="8">
    <location>
        <begin position="52"/>
        <end position="91"/>
    </location>
</feature>
<dbReference type="PANTHER" id="PTHR31595">
    <property type="entry name" value="LONG-CHAIN-ALCOHOL O-FATTY-ACYLTRANSFERASE 3-RELATED"/>
    <property type="match status" value="1"/>
</dbReference>
<accession>A0A835VQG3</accession>
<protein>
    <recommendedName>
        <fullName evidence="9">Wax synthase domain-containing protein</fullName>
    </recommendedName>
</protein>
<organism evidence="10 11">
    <name type="scientific">Chlamydomonas incerta</name>
    <dbReference type="NCBI Taxonomy" id="51695"/>
    <lineage>
        <taxon>Eukaryota</taxon>
        <taxon>Viridiplantae</taxon>
        <taxon>Chlorophyta</taxon>
        <taxon>core chlorophytes</taxon>
        <taxon>Chlorophyceae</taxon>
        <taxon>CS clade</taxon>
        <taxon>Chlamydomonadales</taxon>
        <taxon>Chlamydomonadaceae</taxon>
        <taxon>Chlamydomonas</taxon>
    </lineage>
</organism>
<keyword evidence="6" id="KW-1133">Transmembrane helix</keyword>
<dbReference type="GO" id="GO:0016020">
    <property type="term" value="C:membrane"/>
    <property type="evidence" value="ECO:0007669"/>
    <property type="project" value="UniProtKB-SubCell"/>
</dbReference>
<dbReference type="InterPro" id="IPR032805">
    <property type="entry name" value="Wax_synthase_dom"/>
</dbReference>
<gene>
    <name evidence="10" type="ORF">HXX76_016290</name>
</gene>
<feature type="region of interest" description="Disordered" evidence="8">
    <location>
        <begin position="1"/>
        <end position="92"/>
    </location>
</feature>
<evidence type="ECO:0000256" key="5">
    <source>
        <dbReference type="ARBA" id="ARBA00022692"/>
    </source>
</evidence>
<comment type="pathway">
    <text evidence="2">Secondary metabolite biosynthesis.</text>
</comment>
<dbReference type="InterPro" id="IPR044851">
    <property type="entry name" value="Wax_synthase"/>
</dbReference>
<dbReference type="Pfam" id="PF13813">
    <property type="entry name" value="MBOAT_2"/>
    <property type="match status" value="1"/>
</dbReference>
<keyword evidence="5" id="KW-0812">Transmembrane</keyword>
<dbReference type="OrthoDB" id="548221at2759"/>
<feature type="compositionally biased region" description="Low complexity" evidence="8">
    <location>
        <begin position="379"/>
        <end position="392"/>
    </location>
</feature>
<feature type="domain" description="Wax synthase" evidence="9">
    <location>
        <begin position="260"/>
        <end position="303"/>
    </location>
</feature>
<feature type="region of interest" description="Disordered" evidence="8">
    <location>
        <begin position="321"/>
        <end position="392"/>
    </location>
</feature>
<dbReference type="EMBL" id="JAEHOC010000225">
    <property type="protein sequence ID" value="KAG2422083.1"/>
    <property type="molecule type" value="Genomic_DNA"/>
</dbReference>
<feature type="compositionally biased region" description="Low complexity" evidence="8">
    <location>
        <begin position="1"/>
        <end position="21"/>
    </location>
</feature>
<comment type="similarity">
    <text evidence="3">Belongs to the wax synthase family.</text>
</comment>
<dbReference type="GO" id="GO:0006629">
    <property type="term" value="P:lipid metabolic process"/>
    <property type="evidence" value="ECO:0007669"/>
    <property type="project" value="InterPro"/>
</dbReference>
<dbReference type="AlphaFoldDB" id="A0A835VQG3"/>
<evidence type="ECO:0000256" key="4">
    <source>
        <dbReference type="ARBA" id="ARBA00022679"/>
    </source>
</evidence>
<evidence type="ECO:0000256" key="3">
    <source>
        <dbReference type="ARBA" id="ARBA00007282"/>
    </source>
</evidence>
<evidence type="ECO:0000256" key="6">
    <source>
        <dbReference type="ARBA" id="ARBA00022989"/>
    </source>
</evidence>
<dbReference type="Proteomes" id="UP000650467">
    <property type="component" value="Unassembled WGS sequence"/>
</dbReference>
<comment type="caution">
    <text evidence="10">The sequence shown here is derived from an EMBL/GenBank/DDBJ whole genome shotgun (WGS) entry which is preliminary data.</text>
</comment>
<evidence type="ECO:0000256" key="2">
    <source>
        <dbReference type="ARBA" id="ARBA00005179"/>
    </source>
</evidence>
<reference evidence="10" key="1">
    <citation type="journal article" date="2020" name="bioRxiv">
        <title>Comparative genomics of Chlamydomonas.</title>
        <authorList>
            <person name="Craig R.J."/>
            <person name="Hasan A.R."/>
            <person name="Ness R.W."/>
            <person name="Keightley P.D."/>
        </authorList>
    </citation>
    <scope>NUCLEOTIDE SEQUENCE</scope>
    <source>
        <strain evidence="10">SAG 7.73</strain>
    </source>
</reference>
<dbReference type="GO" id="GO:0008374">
    <property type="term" value="F:O-acyltransferase activity"/>
    <property type="evidence" value="ECO:0007669"/>
    <property type="project" value="InterPro"/>
</dbReference>
<proteinExistence type="inferred from homology"/>
<evidence type="ECO:0000256" key="8">
    <source>
        <dbReference type="SAM" id="MobiDB-lite"/>
    </source>
</evidence>
<sequence>MPPASGSSSGSGTTLAAAAGKARGGGRRAAAAAAPDPSQPTLHQLFARAGKPATSSSSTATPAPAAEPNGSSAPAPAASSGSPPVVGPSDVDAADIRSDQRHVPVAGCEVRCSLEGTPWTYEREVFTVGVPRPPPPPAAAVNERASGRRDQHMARGGGVEAATCASNSGGGGGGAISGGGGQQLQKLRAGGAAVVVDVKAGADPCARLEGILAAPYPQQVLLSCCFAAALYCHLSYFFFSMEMLWLAGFALAAGVRLPRWQPLFDSPQRSTSPVDFWNNRWHQAFRWWWTRLLYVPVRTALRQGLDGLQRRYGAGCSGGGGGGAGGGAGGGEAGGVGGGGGGGSGGQEAQQQQDEEEEGGGGAAGWEAALGGRRGGSSSGSSSSGSSGSSRRGLGARLARWLLARRRGLLAAVPTVAVFGFSAAFHESLLWINLAGPQRAVEAAAASPRGPAPLRLLRSAHARLPRPLRAAACLALLASTSPLFFRPWFAASYHRELRVLAYGPTQWAVRVWVLGRPAESVRLFW</sequence>
<evidence type="ECO:0000313" key="11">
    <source>
        <dbReference type="Proteomes" id="UP000650467"/>
    </source>
</evidence>
<name>A0A835VQG3_CHLIN</name>
<feature type="compositionally biased region" description="Gly residues" evidence="8">
    <location>
        <begin position="321"/>
        <end position="346"/>
    </location>
</feature>
<evidence type="ECO:0000313" key="10">
    <source>
        <dbReference type="EMBL" id="KAG2422083.1"/>
    </source>
</evidence>
<evidence type="ECO:0000256" key="7">
    <source>
        <dbReference type="ARBA" id="ARBA00023136"/>
    </source>
</evidence>
<comment type="subcellular location">
    <subcellularLocation>
        <location evidence="1">Membrane</location>
        <topology evidence="1">Multi-pass membrane protein</topology>
    </subcellularLocation>
</comment>